<dbReference type="InterPro" id="IPR029021">
    <property type="entry name" value="Prot-tyrosine_phosphatase-like"/>
</dbReference>
<feature type="compositionally biased region" description="Acidic residues" evidence="1">
    <location>
        <begin position="12"/>
        <end position="30"/>
    </location>
</feature>
<proteinExistence type="predicted"/>
<dbReference type="PANTHER" id="PTHR23339">
    <property type="entry name" value="TYROSINE SPECIFIC PROTEIN PHOSPHATASE AND DUAL SPECIFICITY PROTEIN PHOSPHATASE"/>
    <property type="match status" value="1"/>
</dbReference>
<name>A0A426Z394_ENSVE</name>
<dbReference type="InterPro" id="IPR050561">
    <property type="entry name" value="PTP"/>
</dbReference>
<dbReference type="PROSITE" id="PS00141">
    <property type="entry name" value="ASP_PROTEASE"/>
    <property type="match status" value="1"/>
</dbReference>
<evidence type="ECO:0000313" key="2">
    <source>
        <dbReference type="EMBL" id="RRT58446.1"/>
    </source>
</evidence>
<dbReference type="InterPro" id="IPR001969">
    <property type="entry name" value="Aspartic_peptidase_AS"/>
</dbReference>
<dbReference type="GO" id="GO:0004190">
    <property type="term" value="F:aspartic-type endopeptidase activity"/>
    <property type="evidence" value="ECO:0007669"/>
    <property type="project" value="InterPro"/>
</dbReference>
<dbReference type="AlphaFoldDB" id="A0A426Z394"/>
<dbReference type="SUPFAM" id="SSF52799">
    <property type="entry name" value="(Phosphotyrosine protein) phosphatases II"/>
    <property type="match status" value="1"/>
</dbReference>
<feature type="compositionally biased region" description="Basic and acidic residues" evidence="1">
    <location>
        <begin position="1"/>
        <end position="11"/>
    </location>
</feature>
<dbReference type="Pfam" id="PF14566">
    <property type="entry name" value="PTPlike_phytase"/>
    <property type="match status" value="1"/>
</dbReference>
<sequence>MTSPDRTHYDFEREEEDHEYEKENTEEDPQPTDCMVHALAGYANPQMMKIGGFLKQQPITVLIDTGSTNNFINNMVAARMVLPIESCSRRGEAVILLRVAILIGTLYYSMELENPENSCLNSLILGSFVSAQQLYTTCGFKTEVDAYPVYSMATPTIDGAREVLSYLGADDPASMNHGQKVIITDLREEAVVYINGSPFVLRELDRPVDTLKHVGISGPLVEHMEAKLKEDIFAEVTQSGGQMLLHREEYNPVSNQISVIGYWEKISLDDVKTPAEVFAALKADGYRIEYKRIPLTREREALAVDVDAIQYCKDECTVETHFVSTSPFQTLPFQSSGEDALKQGDYRDILSLTRVLVYGPKSKDEVDMILERYTVID</sequence>
<dbReference type="EMBL" id="AMZH03008679">
    <property type="protein sequence ID" value="RRT58446.1"/>
    <property type="molecule type" value="Genomic_DNA"/>
</dbReference>
<evidence type="ECO:0000313" key="3">
    <source>
        <dbReference type="Proteomes" id="UP000287651"/>
    </source>
</evidence>
<organism evidence="2 3">
    <name type="scientific">Ensete ventricosum</name>
    <name type="common">Abyssinian banana</name>
    <name type="synonym">Musa ensete</name>
    <dbReference type="NCBI Taxonomy" id="4639"/>
    <lineage>
        <taxon>Eukaryota</taxon>
        <taxon>Viridiplantae</taxon>
        <taxon>Streptophyta</taxon>
        <taxon>Embryophyta</taxon>
        <taxon>Tracheophyta</taxon>
        <taxon>Spermatophyta</taxon>
        <taxon>Magnoliopsida</taxon>
        <taxon>Liliopsida</taxon>
        <taxon>Zingiberales</taxon>
        <taxon>Musaceae</taxon>
        <taxon>Ensete</taxon>
    </lineage>
</organism>
<feature type="region of interest" description="Disordered" evidence="1">
    <location>
        <begin position="1"/>
        <end position="31"/>
    </location>
</feature>
<evidence type="ECO:0000256" key="1">
    <source>
        <dbReference type="SAM" id="MobiDB-lite"/>
    </source>
</evidence>
<accession>A0A426Z394</accession>
<dbReference type="SMART" id="SM01301">
    <property type="entry name" value="PTPlike_phytase"/>
    <property type="match status" value="1"/>
</dbReference>
<gene>
    <name evidence="2" type="ORF">B296_00029447</name>
</gene>
<dbReference type="GO" id="GO:0006508">
    <property type="term" value="P:proteolysis"/>
    <property type="evidence" value="ECO:0007669"/>
    <property type="project" value="InterPro"/>
</dbReference>
<reference evidence="2 3" key="1">
    <citation type="journal article" date="2014" name="Agronomy (Basel)">
        <title>A Draft Genome Sequence for Ensete ventricosum, the Drought-Tolerant Tree Against Hunger.</title>
        <authorList>
            <person name="Harrison J."/>
            <person name="Moore K.A."/>
            <person name="Paszkiewicz K."/>
            <person name="Jones T."/>
            <person name="Grant M."/>
            <person name="Ambacheew D."/>
            <person name="Muzemil S."/>
            <person name="Studholme D.J."/>
        </authorList>
    </citation>
    <scope>NUCLEOTIDE SEQUENCE [LARGE SCALE GENOMIC DNA]</scope>
</reference>
<dbReference type="Proteomes" id="UP000287651">
    <property type="component" value="Unassembled WGS sequence"/>
</dbReference>
<comment type="caution">
    <text evidence="2">The sequence shown here is derived from an EMBL/GenBank/DDBJ whole genome shotgun (WGS) entry which is preliminary data.</text>
</comment>
<dbReference type="Gene3D" id="3.90.190.10">
    <property type="entry name" value="Protein tyrosine phosphatase superfamily"/>
    <property type="match status" value="1"/>
</dbReference>
<protein>
    <submittedName>
        <fullName evidence="2">Uncharacterized protein</fullName>
    </submittedName>
</protein>